<comment type="caution">
    <text evidence="2">The sequence shown here is derived from an EMBL/GenBank/DDBJ whole genome shotgun (WGS) entry which is preliminary data.</text>
</comment>
<name>X0UQM8_9ZZZZ</name>
<gene>
    <name evidence="2" type="ORF">S01H1_37989</name>
</gene>
<sequence length="41" mass="4180">MTRQFLKVVAASAMLALAAASTPARADDTVQNLGPVGPNQP</sequence>
<feature type="region of interest" description="Disordered" evidence="1">
    <location>
        <begin position="22"/>
        <end position="41"/>
    </location>
</feature>
<dbReference type="EMBL" id="BARS01023881">
    <property type="protein sequence ID" value="GAG01547.1"/>
    <property type="molecule type" value="Genomic_DNA"/>
</dbReference>
<evidence type="ECO:0000313" key="2">
    <source>
        <dbReference type="EMBL" id="GAG01547.1"/>
    </source>
</evidence>
<proteinExistence type="predicted"/>
<evidence type="ECO:0000256" key="1">
    <source>
        <dbReference type="SAM" id="MobiDB-lite"/>
    </source>
</evidence>
<accession>X0UQM8</accession>
<organism evidence="2">
    <name type="scientific">marine sediment metagenome</name>
    <dbReference type="NCBI Taxonomy" id="412755"/>
    <lineage>
        <taxon>unclassified sequences</taxon>
        <taxon>metagenomes</taxon>
        <taxon>ecological metagenomes</taxon>
    </lineage>
</organism>
<feature type="non-terminal residue" evidence="2">
    <location>
        <position position="41"/>
    </location>
</feature>
<dbReference type="AlphaFoldDB" id="X0UQM8"/>
<reference evidence="2" key="1">
    <citation type="journal article" date="2014" name="Front. Microbiol.">
        <title>High frequency of phylogenetically diverse reductive dehalogenase-homologous genes in deep subseafloor sedimentary metagenomes.</title>
        <authorList>
            <person name="Kawai M."/>
            <person name="Futagami T."/>
            <person name="Toyoda A."/>
            <person name="Takaki Y."/>
            <person name="Nishi S."/>
            <person name="Hori S."/>
            <person name="Arai W."/>
            <person name="Tsubouchi T."/>
            <person name="Morono Y."/>
            <person name="Uchiyama I."/>
            <person name="Ito T."/>
            <person name="Fujiyama A."/>
            <person name="Inagaki F."/>
            <person name="Takami H."/>
        </authorList>
    </citation>
    <scope>NUCLEOTIDE SEQUENCE</scope>
    <source>
        <strain evidence="2">Expedition CK06-06</strain>
    </source>
</reference>
<protein>
    <submittedName>
        <fullName evidence="2">Uncharacterized protein</fullName>
    </submittedName>
</protein>